<evidence type="ECO:0000256" key="2">
    <source>
        <dbReference type="SAM" id="Phobius"/>
    </source>
</evidence>
<feature type="transmembrane region" description="Helical" evidence="2">
    <location>
        <begin position="48"/>
        <end position="67"/>
    </location>
</feature>
<dbReference type="PANTHER" id="PTHR35788">
    <property type="entry name" value="EXPORTED PROTEIN-RELATED"/>
    <property type="match status" value="1"/>
</dbReference>
<dbReference type="Pfam" id="PF12229">
    <property type="entry name" value="PG_binding_4"/>
    <property type="match status" value="1"/>
</dbReference>
<dbReference type="Pfam" id="PF04294">
    <property type="entry name" value="VanW"/>
    <property type="match status" value="1"/>
</dbReference>
<feature type="region of interest" description="Disordered" evidence="1">
    <location>
        <begin position="533"/>
        <end position="563"/>
    </location>
</feature>
<evidence type="ECO:0000256" key="1">
    <source>
        <dbReference type="SAM" id="MobiDB-lite"/>
    </source>
</evidence>
<dbReference type="RefSeq" id="WP_265383026.1">
    <property type="nucleotide sequence ID" value="NZ_CP110615.1"/>
</dbReference>
<name>A0ABY6NZW5_9NOCA</name>
<evidence type="ECO:0000259" key="3">
    <source>
        <dbReference type="Pfam" id="PF12229"/>
    </source>
</evidence>
<keyword evidence="2" id="KW-1133">Transmembrane helix</keyword>
<keyword evidence="2" id="KW-0472">Membrane</keyword>
<feature type="domain" description="YoaR-like putative peptidoglycan binding" evidence="3">
    <location>
        <begin position="288"/>
        <end position="354"/>
    </location>
</feature>
<organism evidence="4 5">
    <name type="scientific">Rhodococcus antarcticus</name>
    <dbReference type="NCBI Taxonomy" id="2987751"/>
    <lineage>
        <taxon>Bacteria</taxon>
        <taxon>Bacillati</taxon>
        <taxon>Actinomycetota</taxon>
        <taxon>Actinomycetes</taxon>
        <taxon>Mycobacteriales</taxon>
        <taxon>Nocardiaceae</taxon>
        <taxon>Rhodococcus</taxon>
    </lineage>
</organism>
<feature type="compositionally biased region" description="Polar residues" evidence="1">
    <location>
        <begin position="551"/>
        <end position="563"/>
    </location>
</feature>
<dbReference type="InterPro" id="IPR052913">
    <property type="entry name" value="Glycopeptide_resist_protein"/>
</dbReference>
<dbReference type="InterPro" id="IPR007391">
    <property type="entry name" value="Vancomycin_resist_VanW"/>
</dbReference>
<keyword evidence="2" id="KW-0812">Transmembrane</keyword>
<dbReference type="InterPro" id="IPR022029">
    <property type="entry name" value="YoaR-like_PG-bd"/>
</dbReference>
<keyword evidence="5" id="KW-1185">Reference proteome</keyword>
<accession>A0ABY6NZW5</accession>
<sequence length="607" mass="61459">MDERERAEDGTDPGSTSALRPPDEPFVVPDLGEHPPARRRRRRVPRTVLVGLGVLLLFALVYAGDLLTSRGDVPRGTVVAGVAVGGLDPAAAEASLRSSLEARATAAVVVTAGDVTTELDPVSAGLGLDWPTTLAQAGAQPLNPWTRLTSLYSEREVPVVTSTDTAALATAVETLRAKTDRAAVEGALGFDGATPVPVSPAPGQTVDGPAATELLAASWFGGQPVVLAVTELPVTVTPEGVSAALATVATPAVSAPFTVTGTADAVAVLDPAGIAAVLSFAPDGAGGLTPTVDVAAATAALAPQLAGTETTATDATVRLAGGAPQVVPAVDGTSIDWPATLTDPLALLTGASRRVAAVYAHSPARFTTEQAKGLGITEVIGEFTTGGFGDASGINIRRVAEQVQGAVVKPGETFSLNGYTGTRGTAQGYVESGIISNGRAGTAVGGGISQFATTLYNAAYFAGMTDVQHKEHSYYISRYPAAREATVFEGSIDLRFAVPTSTGILIQTIGTSSNITVRIWGTRTVEVESIGAARTDPTSPSTVTLPAGPDCSSSGGAPGFTTSDTRVIRSAATGAEISRSTRTVRYNPQPIVVCEAPAPAPAPAPPG</sequence>
<proteinExistence type="predicted"/>
<dbReference type="EMBL" id="CP110615">
    <property type="protein sequence ID" value="UZJ24920.1"/>
    <property type="molecule type" value="Genomic_DNA"/>
</dbReference>
<evidence type="ECO:0000313" key="4">
    <source>
        <dbReference type="EMBL" id="UZJ24920.1"/>
    </source>
</evidence>
<evidence type="ECO:0000313" key="5">
    <source>
        <dbReference type="Proteomes" id="UP001164965"/>
    </source>
</evidence>
<feature type="region of interest" description="Disordered" evidence="1">
    <location>
        <begin position="1"/>
        <end position="39"/>
    </location>
</feature>
<dbReference type="PANTHER" id="PTHR35788:SF1">
    <property type="entry name" value="EXPORTED PROTEIN"/>
    <property type="match status" value="1"/>
</dbReference>
<gene>
    <name evidence="4" type="ORF">RHODO2019_17785</name>
</gene>
<protein>
    <submittedName>
        <fullName evidence="4">VanW family protein</fullName>
    </submittedName>
</protein>
<reference evidence="4" key="1">
    <citation type="submission" date="2022-10" db="EMBL/GenBank/DDBJ databases">
        <title>Rhodococcus sp.75.</title>
        <authorList>
            <person name="Sun M."/>
        </authorList>
    </citation>
    <scope>NUCLEOTIDE SEQUENCE</scope>
    <source>
        <strain evidence="4">75</strain>
    </source>
</reference>
<dbReference type="Proteomes" id="UP001164965">
    <property type="component" value="Chromosome"/>
</dbReference>